<dbReference type="GeneID" id="93302386"/>
<name>A0A1E3AMZ6_9FIRM</name>
<dbReference type="GO" id="GO:0005737">
    <property type="term" value="C:cytoplasm"/>
    <property type="evidence" value="ECO:0007669"/>
    <property type="project" value="TreeGrafter"/>
</dbReference>
<evidence type="ECO:0000313" key="3">
    <source>
        <dbReference type="Proteomes" id="UP000095003"/>
    </source>
</evidence>
<accession>A0A1E3AMZ6</accession>
<dbReference type="SUPFAM" id="SSF52317">
    <property type="entry name" value="Class I glutamine amidotransferase-like"/>
    <property type="match status" value="1"/>
</dbReference>
<gene>
    <name evidence="2" type="primary">yfkM</name>
    <name evidence="2" type="ORF">BEH84_04439</name>
</gene>
<reference evidence="2 3" key="1">
    <citation type="submission" date="2016-07" db="EMBL/GenBank/DDBJ databases">
        <title>Characterization of isolates of Eisenbergiella tayi derived from blood cultures, using whole genome sequencing.</title>
        <authorList>
            <person name="Burdz T."/>
            <person name="Wiebe D."/>
            <person name="Huynh C."/>
            <person name="Bernard K."/>
        </authorList>
    </citation>
    <scope>NUCLEOTIDE SEQUENCE [LARGE SCALE GENOMIC DNA]</scope>
    <source>
        <strain evidence="2 3">NML 120489</strain>
    </source>
</reference>
<evidence type="ECO:0000259" key="1">
    <source>
        <dbReference type="Pfam" id="PF01965"/>
    </source>
</evidence>
<proteinExistence type="predicted"/>
<dbReference type="Gene3D" id="3.40.50.880">
    <property type="match status" value="1"/>
</dbReference>
<dbReference type="Proteomes" id="UP000095003">
    <property type="component" value="Unassembled WGS sequence"/>
</dbReference>
<keyword evidence="2" id="KW-0378">Hydrolase</keyword>
<evidence type="ECO:0000313" key="2">
    <source>
        <dbReference type="EMBL" id="ODM10070.1"/>
    </source>
</evidence>
<dbReference type="PANTHER" id="PTHR48094">
    <property type="entry name" value="PROTEIN/NUCLEIC ACID DEGLYCASE DJ-1-RELATED"/>
    <property type="match status" value="1"/>
</dbReference>
<dbReference type="CDD" id="cd03135">
    <property type="entry name" value="GATase1_DJ-1"/>
    <property type="match status" value="1"/>
</dbReference>
<dbReference type="Pfam" id="PF01965">
    <property type="entry name" value="DJ-1_PfpI"/>
    <property type="match status" value="1"/>
</dbReference>
<dbReference type="PANTHER" id="PTHR48094:SF5">
    <property type="entry name" value="PROTEIN DJ-1 HOMOLOG"/>
    <property type="match status" value="1"/>
</dbReference>
<dbReference type="InterPro" id="IPR029062">
    <property type="entry name" value="Class_I_gatase-like"/>
</dbReference>
<comment type="caution">
    <text evidence="2">The sequence shown here is derived from an EMBL/GenBank/DDBJ whole genome shotgun (WGS) entry which is preliminary data.</text>
</comment>
<dbReference type="InterPro" id="IPR050325">
    <property type="entry name" value="Prot/Nucl_acid_deglycase"/>
</dbReference>
<protein>
    <submittedName>
        <fullName evidence="2">General stress protein 18</fullName>
        <ecNumber evidence="2">3.2.-.-</ecNumber>
    </submittedName>
</protein>
<dbReference type="AlphaFoldDB" id="A0A1E3AMZ6"/>
<dbReference type="GO" id="GO:0016798">
    <property type="term" value="F:hydrolase activity, acting on glycosyl bonds"/>
    <property type="evidence" value="ECO:0007669"/>
    <property type="project" value="UniProtKB-KW"/>
</dbReference>
<feature type="domain" description="DJ-1/PfpI" evidence="1">
    <location>
        <begin position="1"/>
        <end position="175"/>
    </location>
</feature>
<sequence length="193" mass="21646">MKILLLCLKAFETMEFSPFIDIMGWAHDDFNCDIHVDICGFNPKILSTFGVTITADILIDNVDVNNYDALAIPGGFEEYGFYTEAYHDKTLNLIRSFYSQHKPIASVCVAAFPLAKSGILNKKKATTYHLRGGYKRKELEKFGVILGDEWLAMDDNIITSSCPRTAPDVAFRLLELLTSTEKAAEVKKAMGYQ</sequence>
<dbReference type="EMBL" id="MCGI01000004">
    <property type="protein sequence ID" value="ODM10070.1"/>
    <property type="molecule type" value="Genomic_DNA"/>
</dbReference>
<dbReference type="InterPro" id="IPR002818">
    <property type="entry name" value="DJ-1/PfpI"/>
</dbReference>
<dbReference type="RefSeq" id="WP_069158388.1">
    <property type="nucleotide sequence ID" value="NZ_BAABXS010000001.1"/>
</dbReference>
<dbReference type="EC" id="3.2.-.-" evidence="2"/>
<organism evidence="2 3">
    <name type="scientific">Eisenbergiella tayi</name>
    <dbReference type="NCBI Taxonomy" id="1432052"/>
    <lineage>
        <taxon>Bacteria</taxon>
        <taxon>Bacillati</taxon>
        <taxon>Bacillota</taxon>
        <taxon>Clostridia</taxon>
        <taxon>Lachnospirales</taxon>
        <taxon>Lachnospiraceae</taxon>
        <taxon>Eisenbergiella</taxon>
    </lineage>
</organism>
<keyword evidence="2" id="KW-0326">Glycosidase</keyword>
<dbReference type="PATRIC" id="fig|1432052.3.peg.4917"/>